<dbReference type="Gene3D" id="3.10.450.50">
    <property type="match status" value="1"/>
</dbReference>
<accession>A0A7W3XTZ4</accession>
<evidence type="ECO:0000313" key="1">
    <source>
        <dbReference type="EMBL" id="MBA9088143.1"/>
    </source>
</evidence>
<dbReference type="RefSeq" id="WP_182539543.1">
    <property type="nucleotide sequence ID" value="NZ_JACJIP010000043.1"/>
</dbReference>
<organism evidence="1 2">
    <name type="scientific">Fontibacillus solani</name>
    <dbReference type="NCBI Taxonomy" id="1572857"/>
    <lineage>
        <taxon>Bacteria</taxon>
        <taxon>Bacillati</taxon>
        <taxon>Bacillota</taxon>
        <taxon>Bacilli</taxon>
        <taxon>Bacillales</taxon>
        <taxon>Paenibacillaceae</taxon>
        <taxon>Fontibacillus</taxon>
    </lineage>
</organism>
<comment type="caution">
    <text evidence="1">The sequence shown here is derived from an EMBL/GenBank/DDBJ whole genome shotgun (WGS) entry which is preliminary data.</text>
</comment>
<keyword evidence="1" id="KW-0413">Isomerase</keyword>
<dbReference type="EMBL" id="JACJIP010000043">
    <property type="protein sequence ID" value="MBA9088143.1"/>
    <property type="molecule type" value="Genomic_DNA"/>
</dbReference>
<dbReference type="Proteomes" id="UP000567067">
    <property type="component" value="Unassembled WGS sequence"/>
</dbReference>
<dbReference type="AlphaFoldDB" id="A0A7W3XTZ4"/>
<dbReference type="GO" id="GO:0016853">
    <property type="term" value="F:isomerase activity"/>
    <property type="evidence" value="ECO:0007669"/>
    <property type="project" value="UniProtKB-KW"/>
</dbReference>
<reference evidence="1 2" key="1">
    <citation type="submission" date="2020-08" db="EMBL/GenBank/DDBJ databases">
        <title>Genomic Encyclopedia of Type Strains, Phase III (KMG-III): the genomes of soil and plant-associated and newly described type strains.</title>
        <authorList>
            <person name="Whitman W."/>
        </authorList>
    </citation>
    <scope>NUCLEOTIDE SEQUENCE [LARGE SCALE GENOMIC DNA]</scope>
    <source>
        <strain evidence="1 2">CECT 8693</strain>
    </source>
</reference>
<proteinExistence type="predicted"/>
<gene>
    <name evidence="1" type="ORF">FHR92_004639</name>
</gene>
<protein>
    <submittedName>
        <fullName evidence="1">Ketosteroid isomerase-like protein</fullName>
    </submittedName>
</protein>
<evidence type="ECO:0000313" key="2">
    <source>
        <dbReference type="Proteomes" id="UP000567067"/>
    </source>
</evidence>
<dbReference type="SUPFAM" id="SSF54427">
    <property type="entry name" value="NTF2-like"/>
    <property type="match status" value="1"/>
</dbReference>
<name>A0A7W3XTZ4_9BACL</name>
<keyword evidence="2" id="KW-1185">Reference proteome</keyword>
<sequence>MKLETVKRFFELIEAFSISESDFKPLLHPEIEQTEFPNFITPGVVVSNYEVLMQRIPNGKKLLKEQKYDIQRVYEAGETLITEVIWTAEVGADAGVFKTGQRLKAFFCCLFDFKDGKIYRQRNYDCFERF</sequence>
<dbReference type="InterPro" id="IPR032710">
    <property type="entry name" value="NTF2-like_dom_sf"/>
</dbReference>